<evidence type="ECO:0000313" key="1">
    <source>
        <dbReference type="EMBL" id="CAB5218249.1"/>
    </source>
</evidence>
<sequence length="98" mass="10812">MAKLEDKAHEQFVKALADVRCSPAVLARKMLSENLYVNESLLQYLVNYVITMATATHVPISLSDVHADCVNIYNSLTELGLTGTVGRMPILTNEYLAV</sequence>
<gene>
    <name evidence="1" type="ORF">UFOVP204_131</name>
</gene>
<dbReference type="EMBL" id="LR798257">
    <property type="protein sequence ID" value="CAB5218249.1"/>
    <property type="molecule type" value="Genomic_DNA"/>
</dbReference>
<name>A0A6J7WJJ0_9CAUD</name>
<proteinExistence type="predicted"/>
<accession>A0A6J7WJJ0</accession>
<organism evidence="1">
    <name type="scientific">uncultured Caudovirales phage</name>
    <dbReference type="NCBI Taxonomy" id="2100421"/>
    <lineage>
        <taxon>Viruses</taxon>
        <taxon>Duplodnaviria</taxon>
        <taxon>Heunggongvirae</taxon>
        <taxon>Uroviricota</taxon>
        <taxon>Caudoviricetes</taxon>
        <taxon>Peduoviridae</taxon>
        <taxon>Maltschvirus</taxon>
        <taxon>Maltschvirus maltsch</taxon>
    </lineage>
</organism>
<protein>
    <submittedName>
        <fullName evidence="1">Uncharacterized protein</fullName>
    </submittedName>
</protein>
<reference evidence="1" key="1">
    <citation type="submission" date="2020-05" db="EMBL/GenBank/DDBJ databases">
        <authorList>
            <person name="Chiriac C."/>
            <person name="Salcher M."/>
            <person name="Ghai R."/>
            <person name="Kavagutti S V."/>
        </authorList>
    </citation>
    <scope>NUCLEOTIDE SEQUENCE</scope>
</reference>